<dbReference type="Gene3D" id="3.90.950.20">
    <property type="entry name" value="CinA-like"/>
    <property type="match status" value="1"/>
</dbReference>
<feature type="domain" description="CinA C-terminal" evidence="1">
    <location>
        <begin position="40"/>
        <end position="192"/>
    </location>
</feature>
<dbReference type="AlphaFoldDB" id="A0A139KQN6"/>
<protein>
    <submittedName>
        <fullName evidence="2">Competence/damage-inducible protein CinA domain protein</fullName>
    </submittedName>
</protein>
<proteinExistence type="predicted"/>
<gene>
    <name evidence="2" type="ORF">HMPREF2531_04937</name>
</gene>
<evidence type="ECO:0000259" key="1">
    <source>
        <dbReference type="Pfam" id="PF02464"/>
    </source>
</evidence>
<dbReference type="NCBIfam" id="TIGR00199">
    <property type="entry name" value="PncC_domain"/>
    <property type="match status" value="1"/>
</dbReference>
<sequence>MKGVLEHFFVRTAPGPDTDRVISVGKIEQKYKLYIIRYMKLEEEVGELLKSKNLSLSTAESCTGGGVAALVTSVPGSSEYFNGGIVAYSNEVKISLLHVSTETLERYGAVSQETVIEMVKGAMKALKTDCAVATSGIAGPGGGTSEKPVGTVWIAAAYKNEIVTFKQEGDDGRTRNVQNAIQNALKMLRTCLK</sequence>
<name>A0A139KQN6_9BACE</name>
<dbReference type="InterPro" id="IPR008136">
    <property type="entry name" value="CinA_C"/>
</dbReference>
<organism evidence="2">
    <name type="scientific">Bacteroides intestinalis</name>
    <dbReference type="NCBI Taxonomy" id="329854"/>
    <lineage>
        <taxon>Bacteria</taxon>
        <taxon>Pseudomonadati</taxon>
        <taxon>Bacteroidota</taxon>
        <taxon>Bacteroidia</taxon>
        <taxon>Bacteroidales</taxon>
        <taxon>Bacteroidaceae</taxon>
        <taxon>Bacteroides</taxon>
    </lineage>
</organism>
<reference evidence="2 3" key="1">
    <citation type="submission" date="2016-02" db="EMBL/GenBank/DDBJ databases">
        <authorList>
            <person name="Wen L."/>
            <person name="He K."/>
            <person name="Yang H."/>
        </authorList>
    </citation>
    <scope>NUCLEOTIDE SEQUENCE [LARGE SCALE GENOMIC DNA]</scope>
    <source>
        <strain evidence="2 3">KLE1704</strain>
    </source>
</reference>
<dbReference type="EMBL" id="LTDF01000171">
    <property type="protein sequence ID" value="KXT41480.1"/>
    <property type="molecule type" value="Genomic_DNA"/>
</dbReference>
<evidence type="ECO:0000313" key="2">
    <source>
        <dbReference type="EMBL" id="KXT41480.1"/>
    </source>
</evidence>
<dbReference type="Pfam" id="PF02464">
    <property type="entry name" value="CinA"/>
    <property type="match status" value="1"/>
</dbReference>
<dbReference type="InterPro" id="IPR036653">
    <property type="entry name" value="CinA-like_C"/>
</dbReference>
<dbReference type="PATRIC" id="fig|329854.7.peg.5009"/>
<accession>A0A139KQN6</accession>
<dbReference type="SUPFAM" id="SSF142433">
    <property type="entry name" value="CinA-like"/>
    <property type="match status" value="1"/>
</dbReference>
<comment type="caution">
    <text evidence="2">The sequence shown here is derived from an EMBL/GenBank/DDBJ whole genome shotgun (WGS) entry which is preliminary data.</text>
</comment>
<evidence type="ECO:0000313" key="3">
    <source>
        <dbReference type="Proteomes" id="UP000070319"/>
    </source>
</evidence>
<dbReference type="Proteomes" id="UP000070319">
    <property type="component" value="Unassembled WGS sequence"/>
</dbReference>